<organism evidence="4">
    <name type="scientific">Conus imperialis</name>
    <name type="common">Imperial cone</name>
    <dbReference type="NCBI Taxonomy" id="35631"/>
    <lineage>
        <taxon>Eukaryota</taxon>
        <taxon>Metazoa</taxon>
        <taxon>Spiralia</taxon>
        <taxon>Lophotrochozoa</taxon>
        <taxon>Mollusca</taxon>
        <taxon>Gastropoda</taxon>
        <taxon>Caenogastropoda</taxon>
        <taxon>Neogastropoda</taxon>
        <taxon>Conoidea</taxon>
        <taxon>Conidae</taxon>
        <taxon>Conus</taxon>
        <taxon>Stephanoconus</taxon>
    </lineage>
</organism>
<feature type="signal peptide" evidence="3">
    <location>
        <begin position="1"/>
        <end position="19"/>
    </location>
</feature>
<evidence type="ECO:0000256" key="3">
    <source>
        <dbReference type="SAM" id="SignalP"/>
    </source>
</evidence>
<name>M9PQ92_CONIM</name>
<keyword evidence="3" id="KW-0732">Signal</keyword>
<protein>
    <submittedName>
        <fullName evidence="4">Conotoxin Im6.6</fullName>
    </submittedName>
</protein>
<dbReference type="InterPro" id="IPR004214">
    <property type="entry name" value="Conotoxin"/>
</dbReference>
<feature type="chain" id="PRO_5004101902" evidence="3">
    <location>
        <begin position="20"/>
        <end position="76"/>
    </location>
</feature>
<dbReference type="GO" id="GO:0008200">
    <property type="term" value="F:ion channel inhibitor activity"/>
    <property type="evidence" value="ECO:0007669"/>
    <property type="project" value="InterPro"/>
</dbReference>
<accession>M9PQ92</accession>
<evidence type="ECO:0000256" key="2">
    <source>
        <dbReference type="ARBA" id="ARBA00022525"/>
    </source>
</evidence>
<dbReference type="GO" id="GO:0005576">
    <property type="term" value="C:extracellular region"/>
    <property type="evidence" value="ECO:0007669"/>
    <property type="project" value="UniProtKB-SubCell"/>
</dbReference>
<dbReference type="AlphaFoldDB" id="M9PQ92"/>
<sequence length="76" mass="8627">MEKLTILLLVTAVLMSTQALMQSGIEKRQRAKIKFFSKRKTTVERWWEGECYDWLRQCSSPAQCCSGNCGAHSKAG</sequence>
<evidence type="ECO:0000313" key="4">
    <source>
        <dbReference type="EMBL" id="AGG19145.1"/>
    </source>
</evidence>
<evidence type="ECO:0000256" key="1">
    <source>
        <dbReference type="ARBA" id="ARBA00004613"/>
    </source>
</evidence>
<comment type="subcellular location">
    <subcellularLocation>
        <location evidence="1">Secreted</location>
    </subcellularLocation>
</comment>
<keyword evidence="2" id="KW-0964">Secreted</keyword>
<reference evidence="4" key="1">
    <citation type="submission" date="2012-04" db="EMBL/GenBank/DDBJ databases">
        <authorList>
            <person name="Wu C."/>
            <person name="Liu Z."/>
            <person name="Dai Q."/>
        </authorList>
    </citation>
    <scope>NUCLEOTIDE SEQUENCE</scope>
</reference>
<dbReference type="EMBL" id="JX000443">
    <property type="protein sequence ID" value="AGG19145.1"/>
    <property type="molecule type" value="mRNA"/>
</dbReference>
<proteinExistence type="evidence at transcript level"/>
<dbReference type="Pfam" id="PF02950">
    <property type="entry name" value="Conotoxin"/>
    <property type="match status" value="1"/>
</dbReference>